<reference evidence="2" key="2">
    <citation type="journal article" date="2018" name="Mol. Plant Microbe Interact.">
        <title>Genome sequence resources for the wheat stripe rust pathogen (Puccinia striiformis f. sp. tritici) and the barley stripe rust pathogen (Puccinia striiformis f. sp. hordei).</title>
        <authorList>
            <person name="Xia C."/>
            <person name="Wang M."/>
            <person name="Yin C."/>
            <person name="Cornejo O.E."/>
            <person name="Hulbert S.H."/>
            <person name="Chen X."/>
        </authorList>
    </citation>
    <scope>NUCLEOTIDE SEQUENCE [LARGE SCALE GENOMIC DNA]</scope>
    <source>
        <strain evidence="2">93-210</strain>
    </source>
</reference>
<reference evidence="1 2" key="3">
    <citation type="journal article" date="2022" name="Microbiol. Spectr.">
        <title>Folding features and dynamics of 3D genome architecture in plant fungal pathogens.</title>
        <authorList>
            <person name="Xia C."/>
        </authorList>
    </citation>
    <scope>NUCLEOTIDE SEQUENCE [LARGE SCALE GENOMIC DNA]</scope>
    <source>
        <strain evidence="1 2">93-210</strain>
    </source>
</reference>
<evidence type="ECO:0000313" key="2">
    <source>
        <dbReference type="Proteomes" id="UP001060170"/>
    </source>
</evidence>
<protein>
    <submittedName>
        <fullName evidence="1">Uncharacterized protein</fullName>
    </submittedName>
</protein>
<dbReference type="EMBL" id="CM045868">
    <property type="protein sequence ID" value="KAI7957142.1"/>
    <property type="molecule type" value="Genomic_DNA"/>
</dbReference>
<sequence>MNSLIAEDEQEYKLAEDPPVRLVSGLLTELRPPTKSYTHCSTLAIPSRESALKCTTERIHHHTQLPTKLSAEPI</sequence>
<proteinExistence type="predicted"/>
<organism evidence="1 2">
    <name type="scientific">Puccinia striiformis f. sp. tritici</name>
    <dbReference type="NCBI Taxonomy" id="168172"/>
    <lineage>
        <taxon>Eukaryota</taxon>
        <taxon>Fungi</taxon>
        <taxon>Dikarya</taxon>
        <taxon>Basidiomycota</taxon>
        <taxon>Pucciniomycotina</taxon>
        <taxon>Pucciniomycetes</taxon>
        <taxon>Pucciniales</taxon>
        <taxon>Pucciniaceae</taxon>
        <taxon>Puccinia</taxon>
    </lineage>
</organism>
<reference evidence="2" key="1">
    <citation type="journal article" date="2018" name="BMC Genomics">
        <title>Genomic insights into host adaptation between the wheat stripe rust pathogen (Puccinia striiformis f. sp. tritici) and the barley stripe rust pathogen (Puccinia striiformis f. sp. hordei).</title>
        <authorList>
            <person name="Xia C."/>
            <person name="Wang M."/>
            <person name="Yin C."/>
            <person name="Cornejo O.E."/>
            <person name="Hulbert S.H."/>
            <person name="Chen X."/>
        </authorList>
    </citation>
    <scope>NUCLEOTIDE SEQUENCE [LARGE SCALE GENOMIC DNA]</scope>
    <source>
        <strain evidence="2">93-210</strain>
    </source>
</reference>
<keyword evidence="2" id="KW-1185">Reference proteome</keyword>
<comment type="caution">
    <text evidence="1">The sequence shown here is derived from an EMBL/GenBank/DDBJ whole genome shotgun (WGS) entry which is preliminary data.</text>
</comment>
<name>A0ACC0EQI9_9BASI</name>
<gene>
    <name evidence="1" type="ORF">MJO28_004237</name>
</gene>
<evidence type="ECO:0000313" key="1">
    <source>
        <dbReference type="EMBL" id="KAI7957142.1"/>
    </source>
</evidence>
<accession>A0ACC0EQI9</accession>
<dbReference type="Proteomes" id="UP001060170">
    <property type="component" value="Chromosome 4"/>
</dbReference>